<dbReference type="InterPro" id="IPR002182">
    <property type="entry name" value="NB-ARC"/>
</dbReference>
<name>A0A2P6RN36_ROSCH</name>
<dbReference type="Gene3D" id="1.10.10.10">
    <property type="entry name" value="Winged helix-like DNA-binding domain superfamily/Winged helix DNA-binding domain"/>
    <property type="match status" value="1"/>
</dbReference>
<evidence type="ECO:0000256" key="1">
    <source>
        <dbReference type="ARBA" id="ARBA00008894"/>
    </source>
</evidence>
<keyword evidence="3" id="KW-0611">Plant defense</keyword>
<dbReference type="Pfam" id="PF23598">
    <property type="entry name" value="LRR_14"/>
    <property type="match status" value="1"/>
</dbReference>
<accession>A0A2P6RN36</accession>
<dbReference type="Pfam" id="PF05659">
    <property type="entry name" value="RPW8"/>
    <property type="match status" value="1"/>
</dbReference>
<dbReference type="PROSITE" id="PS51153">
    <property type="entry name" value="RPW8"/>
    <property type="match status" value="1"/>
</dbReference>
<proteinExistence type="inferred from homology"/>
<reference evidence="5 6" key="1">
    <citation type="journal article" date="2018" name="Nat. Genet.">
        <title>The Rosa genome provides new insights in the design of modern roses.</title>
        <authorList>
            <person name="Bendahmane M."/>
        </authorList>
    </citation>
    <scope>NUCLEOTIDE SEQUENCE [LARGE SCALE GENOMIC DNA]</scope>
    <source>
        <strain evidence="6">cv. Old Blush</strain>
    </source>
</reference>
<evidence type="ECO:0000259" key="4">
    <source>
        <dbReference type="PROSITE" id="PS51153"/>
    </source>
</evidence>
<dbReference type="Proteomes" id="UP000238479">
    <property type="component" value="Chromosome 2"/>
</dbReference>
<dbReference type="GO" id="GO:0006952">
    <property type="term" value="P:defense response"/>
    <property type="evidence" value="ECO:0007669"/>
    <property type="project" value="UniProtKB-KW"/>
</dbReference>
<dbReference type="OrthoDB" id="1150357at2759"/>
<dbReference type="InterPro" id="IPR008808">
    <property type="entry name" value="Powdery_mildew-R_dom"/>
</dbReference>
<dbReference type="Gene3D" id="3.40.50.300">
    <property type="entry name" value="P-loop containing nucleotide triphosphate hydrolases"/>
    <property type="match status" value="1"/>
</dbReference>
<keyword evidence="6" id="KW-1185">Reference proteome</keyword>
<dbReference type="Gramene" id="PRQ47846">
    <property type="protein sequence ID" value="PRQ47846"/>
    <property type="gene ID" value="RchiOBHm_Chr2g0104191"/>
</dbReference>
<feature type="domain" description="RPW8" evidence="4">
    <location>
        <begin position="2"/>
        <end position="152"/>
    </location>
</feature>
<dbReference type="InterPro" id="IPR055414">
    <property type="entry name" value="LRR_R13L4/SHOC2-like"/>
</dbReference>
<evidence type="ECO:0000256" key="3">
    <source>
        <dbReference type="ARBA" id="ARBA00022821"/>
    </source>
</evidence>
<dbReference type="SUPFAM" id="SSF52540">
    <property type="entry name" value="P-loop containing nucleoside triphosphate hydrolases"/>
    <property type="match status" value="1"/>
</dbReference>
<dbReference type="Pfam" id="PF00931">
    <property type="entry name" value="NB-ARC"/>
    <property type="match status" value="1"/>
</dbReference>
<dbReference type="EMBL" id="PDCK01000040">
    <property type="protein sequence ID" value="PRQ47846.1"/>
    <property type="molecule type" value="Genomic_DNA"/>
</dbReference>
<evidence type="ECO:0000313" key="6">
    <source>
        <dbReference type="Proteomes" id="UP000238479"/>
    </source>
</evidence>
<dbReference type="PANTHER" id="PTHR36766:SF3">
    <property type="entry name" value="RPW8 DOMAIN-CONTAINING PROTEIN"/>
    <property type="match status" value="1"/>
</dbReference>
<dbReference type="InterPro" id="IPR036388">
    <property type="entry name" value="WH-like_DNA-bd_sf"/>
</dbReference>
<dbReference type="PANTHER" id="PTHR36766">
    <property type="entry name" value="PLANT BROAD-SPECTRUM MILDEW RESISTANCE PROTEIN RPW8"/>
    <property type="match status" value="1"/>
</dbReference>
<dbReference type="SUPFAM" id="SSF52058">
    <property type="entry name" value="L domain-like"/>
    <property type="match status" value="1"/>
</dbReference>
<dbReference type="OMA" id="PEMRNLM"/>
<dbReference type="GO" id="GO:0043531">
    <property type="term" value="F:ADP binding"/>
    <property type="evidence" value="ECO:0007669"/>
    <property type="project" value="InterPro"/>
</dbReference>
<dbReference type="InterPro" id="IPR027417">
    <property type="entry name" value="P-loop_NTPase"/>
</dbReference>
<sequence>MVGGDDVFGGAAGGLLFNVLYDVLKELISKSMIYRPLLQNILSALDSYGPLIKQIEASNEELGLPKEEVEKFKAHMEKGIEIGRKCSKVRKWNIYKKYKYANKLLGWDGALVRQLDVLKAQGVRDVKQTMVSVKKIERVVTGIEASSIFLEAGVAHIATASRHMEKALSGVEMRSGDIVEGMCRIEDRVETSCSIVEAGVKRIEDRLDTRNGAKVGAWCVVPELTQFTVGLDEPLKELKMKLLKEDGVSMLVVTAPGGCGKTTLATKFCQDEQVKDKFKNNIFFVTVSNTPNLSLIVQELYQCKGSQVPTFQDEITAVKWLQTFLKEEGQNPLLLVLDDVWSGSESLLDKFQFKMPDYKILVTSRSEFPRFGSSYHLQSLDYDNAMKLFHHSASLGDKSSHIPEYLSSQIVKGCKGFPLAITVAGGSLCGQRIEIWQQILIEWSRGSSILDSETKLLLRLQSSLVVSDSDKEMAIIRKCFLDLASFPEDQRIPVTALIDMWTESYDQLDEDTLCVAYLQRLTNRSLANLVVTRKDQSLGDGYYSEHFVTQHDLLRELAIYETKQEDPGHRERLIINISGDNFPKWWSEKKHESLKARLLSISTDGNFSSKWHHMELPYAEVLVLNFQTKNYALPKFVDTMRKLKVLVVTNYGFSPAELSNIPLLGSLSHLKRIRLERVSIPSMSKNPIQLVGLKKISLFMCTIGKAFGDGSIQISYAFPNLEEISIDYCNDLVEMPANVCDLSHLRKLSITNSHKLLALPEEIGKLEKLELLRLRSCTDLAQLPGSSRNLKKLIFLDISYCFSIKELPGDIGEMSSLRKLNMRECSRLQEVPVSVLDLEHLEEVICDDETRNLWEPFLPLGNTRIVVEKENINLNWLDKLQS</sequence>
<evidence type="ECO:0000313" key="5">
    <source>
        <dbReference type="EMBL" id="PRQ47846.1"/>
    </source>
</evidence>
<dbReference type="Gene3D" id="3.80.10.10">
    <property type="entry name" value="Ribonuclease Inhibitor"/>
    <property type="match status" value="1"/>
</dbReference>
<gene>
    <name evidence="5" type="ORF">RchiOBHm_Chr2g0104191</name>
</gene>
<dbReference type="Gene3D" id="1.10.8.430">
    <property type="entry name" value="Helical domain of apoptotic protease-activating factors"/>
    <property type="match status" value="1"/>
</dbReference>
<dbReference type="PRINTS" id="PR00364">
    <property type="entry name" value="DISEASERSIST"/>
</dbReference>
<comment type="caution">
    <text evidence="5">The sequence shown here is derived from an EMBL/GenBank/DDBJ whole genome shotgun (WGS) entry which is preliminary data.</text>
</comment>
<evidence type="ECO:0000256" key="2">
    <source>
        <dbReference type="ARBA" id="ARBA00022737"/>
    </source>
</evidence>
<dbReference type="AlphaFoldDB" id="A0A2P6RN36"/>
<comment type="similarity">
    <text evidence="1">Belongs to the disease resistance NB-LRR family.</text>
</comment>
<dbReference type="InterPro" id="IPR032675">
    <property type="entry name" value="LRR_dom_sf"/>
</dbReference>
<dbReference type="InterPro" id="IPR042197">
    <property type="entry name" value="Apaf_helical"/>
</dbReference>
<protein>
    <submittedName>
        <fullName evidence="5">Putative powdery mildew resistance protein, RPW8</fullName>
    </submittedName>
</protein>
<organism evidence="5 6">
    <name type="scientific">Rosa chinensis</name>
    <name type="common">China rose</name>
    <dbReference type="NCBI Taxonomy" id="74649"/>
    <lineage>
        <taxon>Eukaryota</taxon>
        <taxon>Viridiplantae</taxon>
        <taxon>Streptophyta</taxon>
        <taxon>Embryophyta</taxon>
        <taxon>Tracheophyta</taxon>
        <taxon>Spermatophyta</taxon>
        <taxon>Magnoliopsida</taxon>
        <taxon>eudicotyledons</taxon>
        <taxon>Gunneridae</taxon>
        <taxon>Pentapetalae</taxon>
        <taxon>rosids</taxon>
        <taxon>fabids</taxon>
        <taxon>Rosales</taxon>
        <taxon>Rosaceae</taxon>
        <taxon>Rosoideae</taxon>
        <taxon>Rosoideae incertae sedis</taxon>
        <taxon>Rosa</taxon>
    </lineage>
</organism>
<keyword evidence="2" id="KW-0677">Repeat</keyword>